<comment type="caution">
    <text evidence="7">The sequence shown here is derived from an EMBL/GenBank/DDBJ whole genome shotgun (WGS) entry which is preliminary data.</text>
</comment>
<dbReference type="GO" id="GO:0005886">
    <property type="term" value="C:plasma membrane"/>
    <property type="evidence" value="ECO:0007669"/>
    <property type="project" value="UniProtKB-SubCell"/>
</dbReference>
<feature type="transmembrane region" description="Helical" evidence="6">
    <location>
        <begin position="185"/>
        <end position="205"/>
    </location>
</feature>
<feature type="transmembrane region" description="Helical" evidence="6">
    <location>
        <begin position="149"/>
        <end position="173"/>
    </location>
</feature>
<keyword evidence="2" id="KW-1003">Cell membrane</keyword>
<dbReference type="Pfam" id="PF01810">
    <property type="entry name" value="LysE"/>
    <property type="match status" value="1"/>
</dbReference>
<evidence type="ECO:0000256" key="2">
    <source>
        <dbReference type="ARBA" id="ARBA00022475"/>
    </source>
</evidence>
<keyword evidence="5 6" id="KW-0472">Membrane</keyword>
<evidence type="ECO:0000256" key="1">
    <source>
        <dbReference type="ARBA" id="ARBA00004651"/>
    </source>
</evidence>
<protein>
    <submittedName>
        <fullName evidence="7">Lysine transporter LysE</fullName>
    </submittedName>
</protein>
<evidence type="ECO:0000256" key="5">
    <source>
        <dbReference type="ARBA" id="ARBA00023136"/>
    </source>
</evidence>
<gene>
    <name evidence="7" type="ORF">GCM10010961_17030</name>
</gene>
<dbReference type="EMBL" id="BNAP01000005">
    <property type="protein sequence ID" value="GHG88181.1"/>
    <property type="molecule type" value="Genomic_DNA"/>
</dbReference>
<proteinExistence type="predicted"/>
<reference evidence="7" key="1">
    <citation type="journal article" date="2014" name="Int. J. Syst. Evol. Microbiol.">
        <title>Complete genome sequence of Corynebacterium casei LMG S-19264T (=DSM 44701T), isolated from a smear-ripened cheese.</title>
        <authorList>
            <consortium name="US DOE Joint Genome Institute (JGI-PGF)"/>
            <person name="Walter F."/>
            <person name="Albersmeier A."/>
            <person name="Kalinowski J."/>
            <person name="Ruckert C."/>
        </authorList>
    </citation>
    <scope>NUCLEOTIDE SEQUENCE</scope>
    <source>
        <strain evidence="7">CGMCC 1.7081</strain>
    </source>
</reference>
<keyword evidence="8" id="KW-1185">Reference proteome</keyword>
<keyword evidence="4 6" id="KW-1133">Transmembrane helix</keyword>
<dbReference type="RefSeq" id="WP_028093174.1">
    <property type="nucleotide sequence ID" value="NZ_BNAP01000005.1"/>
</dbReference>
<dbReference type="InterPro" id="IPR001123">
    <property type="entry name" value="LeuE-type"/>
</dbReference>
<comment type="subcellular location">
    <subcellularLocation>
        <location evidence="1">Cell membrane</location>
        <topology evidence="1">Multi-pass membrane protein</topology>
    </subcellularLocation>
</comment>
<evidence type="ECO:0000256" key="3">
    <source>
        <dbReference type="ARBA" id="ARBA00022692"/>
    </source>
</evidence>
<dbReference type="PANTHER" id="PTHR30086:SF20">
    <property type="entry name" value="ARGININE EXPORTER PROTEIN ARGO-RELATED"/>
    <property type="match status" value="1"/>
</dbReference>
<evidence type="ECO:0000256" key="6">
    <source>
        <dbReference type="SAM" id="Phobius"/>
    </source>
</evidence>
<dbReference type="Proteomes" id="UP000611500">
    <property type="component" value="Unassembled WGS sequence"/>
</dbReference>
<name>A0A8J3MBY1_9RHOB</name>
<dbReference type="GO" id="GO:0015171">
    <property type="term" value="F:amino acid transmembrane transporter activity"/>
    <property type="evidence" value="ECO:0007669"/>
    <property type="project" value="TreeGrafter"/>
</dbReference>
<sequence>MNLTLLSVYLTSIVLLIATPGPVVALVLNTAAKRGLRQAVLTVFGTNWASLFLIGAAALVISGLMTINVRMLTWVSLIGCLFIAWMAIQSFRHRPTSQETDPTEELGMARRGSSPLLHGFLVGISNPKDILFFVAFFPQFVGITSRHEISLIILTVLWIFFDFAILVSYAAVIHTSVFRRQAHRISQISAGFLLCVAIAGFAYSLNELLSVPR</sequence>
<evidence type="ECO:0000256" key="4">
    <source>
        <dbReference type="ARBA" id="ARBA00022989"/>
    </source>
</evidence>
<reference evidence="7" key="2">
    <citation type="submission" date="2020-09" db="EMBL/GenBank/DDBJ databases">
        <authorList>
            <person name="Sun Q."/>
            <person name="Zhou Y."/>
        </authorList>
    </citation>
    <scope>NUCLEOTIDE SEQUENCE</scope>
    <source>
        <strain evidence="7">CGMCC 1.7081</strain>
    </source>
</reference>
<keyword evidence="3 6" id="KW-0812">Transmembrane</keyword>
<feature type="transmembrane region" description="Helical" evidence="6">
    <location>
        <begin position="71"/>
        <end position="88"/>
    </location>
</feature>
<dbReference type="AlphaFoldDB" id="A0A8J3MBY1"/>
<accession>A0A8J3MBY1</accession>
<evidence type="ECO:0000313" key="8">
    <source>
        <dbReference type="Proteomes" id="UP000611500"/>
    </source>
</evidence>
<dbReference type="PANTHER" id="PTHR30086">
    <property type="entry name" value="ARGININE EXPORTER PROTEIN ARGO"/>
    <property type="match status" value="1"/>
</dbReference>
<feature type="transmembrane region" description="Helical" evidence="6">
    <location>
        <begin position="6"/>
        <end position="28"/>
    </location>
</feature>
<organism evidence="7 8">
    <name type="scientific">Pseudodonghicola xiamenensis</name>
    <dbReference type="NCBI Taxonomy" id="337702"/>
    <lineage>
        <taxon>Bacteria</taxon>
        <taxon>Pseudomonadati</taxon>
        <taxon>Pseudomonadota</taxon>
        <taxon>Alphaproteobacteria</taxon>
        <taxon>Rhodobacterales</taxon>
        <taxon>Paracoccaceae</taxon>
        <taxon>Pseudodonghicola</taxon>
    </lineage>
</organism>
<evidence type="ECO:0000313" key="7">
    <source>
        <dbReference type="EMBL" id="GHG88181.1"/>
    </source>
</evidence>
<feature type="transmembrane region" description="Helical" evidence="6">
    <location>
        <begin position="40"/>
        <end position="65"/>
    </location>
</feature>